<feature type="compositionally biased region" description="Low complexity" evidence="1">
    <location>
        <begin position="1350"/>
        <end position="1365"/>
    </location>
</feature>
<feature type="compositionally biased region" description="Polar residues" evidence="1">
    <location>
        <begin position="1874"/>
        <end position="1884"/>
    </location>
</feature>
<dbReference type="PANTHER" id="PTHR24216:SF65">
    <property type="entry name" value="PAXILLIN-LIKE PROTEIN 1"/>
    <property type="match status" value="1"/>
</dbReference>
<feature type="compositionally biased region" description="Polar residues" evidence="1">
    <location>
        <begin position="1"/>
        <end position="10"/>
    </location>
</feature>
<dbReference type="Proteomes" id="UP000612055">
    <property type="component" value="Unassembled WGS sequence"/>
</dbReference>
<feature type="region of interest" description="Disordered" evidence="1">
    <location>
        <begin position="1722"/>
        <end position="1742"/>
    </location>
</feature>
<feature type="region of interest" description="Disordered" evidence="1">
    <location>
        <begin position="1194"/>
        <end position="1239"/>
    </location>
</feature>
<feature type="compositionally biased region" description="Low complexity" evidence="1">
    <location>
        <begin position="1521"/>
        <end position="1549"/>
    </location>
</feature>
<keyword evidence="3" id="KW-1185">Reference proteome</keyword>
<feature type="compositionally biased region" description="Low complexity" evidence="1">
    <location>
        <begin position="71"/>
        <end position="97"/>
    </location>
</feature>
<organism evidence="2 3">
    <name type="scientific">Edaphochlamys debaryana</name>
    <dbReference type="NCBI Taxonomy" id="47281"/>
    <lineage>
        <taxon>Eukaryota</taxon>
        <taxon>Viridiplantae</taxon>
        <taxon>Chlorophyta</taxon>
        <taxon>core chlorophytes</taxon>
        <taxon>Chlorophyceae</taxon>
        <taxon>CS clade</taxon>
        <taxon>Chlamydomonadales</taxon>
        <taxon>Chlamydomonadales incertae sedis</taxon>
        <taxon>Edaphochlamys</taxon>
    </lineage>
</organism>
<comment type="caution">
    <text evidence="2">The sequence shown here is derived from an EMBL/GenBank/DDBJ whole genome shotgun (WGS) entry which is preliminary data.</text>
</comment>
<proteinExistence type="predicted"/>
<protein>
    <submittedName>
        <fullName evidence="2">Uncharacterized protein</fullName>
    </submittedName>
</protein>
<evidence type="ECO:0000256" key="1">
    <source>
        <dbReference type="SAM" id="MobiDB-lite"/>
    </source>
</evidence>
<feature type="region of interest" description="Disordered" evidence="1">
    <location>
        <begin position="1296"/>
        <end position="1365"/>
    </location>
</feature>
<dbReference type="PANTHER" id="PTHR24216">
    <property type="entry name" value="PAXILLIN-RELATED"/>
    <property type="match status" value="1"/>
</dbReference>
<dbReference type="InterPro" id="IPR011990">
    <property type="entry name" value="TPR-like_helical_dom_sf"/>
</dbReference>
<feature type="compositionally biased region" description="Acidic residues" evidence="1">
    <location>
        <begin position="1405"/>
        <end position="1418"/>
    </location>
</feature>
<accession>A0A836BUZ3</accession>
<reference evidence="2" key="1">
    <citation type="journal article" date="2020" name="bioRxiv">
        <title>Comparative genomics of Chlamydomonas.</title>
        <authorList>
            <person name="Craig R.J."/>
            <person name="Hasan A.R."/>
            <person name="Ness R.W."/>
            <person name="Keightley P.D."/>
        </authorList>
    </citation>
    <scope>NUCLEOTIDE SEQUENCE</scope>
    <source>
        <strain evidence="2">CCAP 11/70</strain>
    </source>
</reference>
<feature type="compositionally biased region" description="Pro residues" evidence="1">
    <location>
        <begin position="1584"/>
        <end position="1603"/>
    </location>
</feature>
<feature type="region of interest" description="Disordered" evidence="1">
    <location>
        <begin position="997"/>
        <end position="1043"/>
    </location>
</feature>
<feature type="region of interest" description="Disordered" evidence="1">
    <location>
        <begin position="1"/>
        <end position="130"/>
    </location>
</feature>
<feature type="compositionally biased region" description="Pro residues" evidence="1">
    <location>
        <begin position="1842"/>
        <end position="1869"/>
    </location>
</feature>
<feature type="compositionally biased region" description="Low complexity" evidence="1">
    <location>
        <begin position="1604"/>
        <end position="1617"/>
    </location>
</feature>
<feature type="region of interest" description="Disordered" evidence="1">
    <location>
        <begin position="620"/>
        <end position="672"/>
    </location>
</feature>
<evidence type="ECO:0000313" key="3">
    <source>
        <dbReference type="Proteomes" id="UP000612055"/>
    </source>
</evidence>
<feature type="compositionally biased region" description="Low complexity" evidence="1">
    <location>
        <begin position="42"/>
        <end position="54"/>
    </location>
</feature>
<feature type="compositionally biased region" description="Basic and acidic residues" evidence="1">
    <location>
        <begin position="1444"/>
        <end position="1457"/>
    </location>
</feature>
<feature type="region of interest" description="Disordered" evidence="1">
    <location>
        <begin position="956"/>
        <end position="976"/>
    </location>
</feature>
<gene>
    <name evidence="2" type="ORF">HYH03_011973</name>
</gene>
<feature type="compositionally biased region" description="Pro residues" evidence="1">
    <location>
        <begin position="1903"/>
        <end position="1920"/>
    </location>
</feature>
<feature type="compositionally biased region" description="Low complexity" evidence="1">
    <location>
        <begin position="1320"/>
        <end position="1339"/>
    </location>
</feature>
<feature type="compositionally biased region" description="Pro residues" evidence="1">
    <location>
        <begin position="217"/>
        <end position="232"/>
    </location>
</feature>
<feature type="region of interest" description="Disordered" evidence="1">
    <location>
        <begin position="2056"/>
        <end position="2083"/>
    </location>
</feature>
<feature type="region of interest" description="Disordered" evidence="1">
    <location>
        <begin position="1509"/>
        <end position="1629"/>
    </location>
</feature>
<feature type="compositionally biased region" description="Polar residues" evidence="1">
    <location>
        <begin position="2056"/>
        <end position="2067"/>
    </location>
</feature>
<feature type="compositionally biased region" description="Low complexity" evidence="1">
    <location>
        <begin position="1921"/>
        <end position="1947"/>
    </location>
</feature>
<dbReference type="Gene3D" id="1.25.40.10">
    <property type="entry name" value="Tetratricopeptide repeat domain"/>
    <property type="match status" value="1"/>
</dbReference>
<feature type="compositionally biased region" description="Acidic residues" evidence="1">
    <location>
        <begin position="1458"/>
        <end position="1468"/>
    </location>
</feature>
<feature type="region of interest" description="Disordered" evidence="1">
    <location>
        <begin position="1823"/>
        <end position="2023"/>
    </location>
</feature>
<dbReference type="EMBL" id="JAEHOE010000072">
    <property type="protein sequence ID" value="KAG2489522.1"/>
    <property type="molecule type" value="Genomic_DNA"/>
</dbReference>
<feature type="region of interest" description="Disordered" evidence="1">
    <location>
        <begin position="1398"/>
        <end position="1473"/>
    </location>
</feature>
<feature type="compositionally biased region" description="Basic and acidic residues" evidence="1">
    <location>
        <begin position="14"/>
        <end position="26"/>
    </location>
</feature>
<evidence type="ECO:0000313" key="2">
    <source>
        <dbReference type="EMBL" id="KAG2489522.1"/>
    </source>
</evidence>
<feature type="region of interest" description="Disordered" evidence="1">
    <location>
        <begin position="276"/>
        <end position="304"/>
    </location>
</feature>
<name>A0A836BUZ3_9CHLO</name>
<feature type="compositionally biased region" description="Gly residues" evidence="1">
    <location>
        <begin position="963"/>
        <end position="976"/>
    </location>
</feature>
<sequence>MGCGASSSKAGFSPEEKEKPASRPDSETQPSSVSTPVPPSLARPAGGGPARALRQPSPNDPGGQRPTVGEAGKAGAGTRALGLATRELSAASSSACSDESEEEPMWISSRTKPAQSGHRRSASATGPLSAYPDLSDAPAVHARSQSAFGGAVAGLSLAHRTALYDNASFTGLAGRAGSVSAIRLPPLPLAARAASFLAVAPLPPSALSAMQAQARAMPPPSLPPPQPSPPVPDGLRSGTPGSRPRPKRTSSVILASPSALALQAAAGVSDERAESGAAAAAGAGPVSLPRAHSPETRGPAGPARERGVSLQFLIDFCADVPEDLPTWQLVSERVVPATGGRGCALVDTLEPGHSGPCEFLVSHSWMAPFCQLVRYLALHLAGCGEAAEPELEAGAGAGAEPAAGAAAGGAPMGGARRRADQVFLWLDVFCVPQHTAPSQAPAPADGAPSLDLGRMEDVVRQCGQTLLCLDRDASALRRTWCLYESWLSMQQAGGPHKLVVLSYDTTHEALAATCTSLDFEASDTSLAADKDRLMAAVRAASGEGGTREASAGVRAGLLAASRVEAEAALSQLHSARRWGRFRHIHQVLMKHVGLLGAHGRDVEAHHWRKLAEGVDAQWLRAHPHGPRPGPPGARPQPQPFPHAWGSTPPPSDPDPTFDLDGPPDTAYPDPDSVSGAVNLVAGAVGAGPWGPGGASLPAWHWSAYPLHPGLRTLLAGALAGASQGKADHELEVYRDAVAQARWRCAACAAPGAASALAGARALELAGCRLRLAVLLATRGEAAQALEEGGPAVEAFARHCGAASLTHASAAVALAAACKNTRDSAALRVRLLAAGHSAQAALLGPEHPTALETMREQAEAVTRTGDLGAATSLFRRLGTQLSRGVDLAEAEPEGPLPPDVAAARLGSRALQTWSTLLSYLGSMPGREEEVVALSRALIPARRRDNLRTLRAALVGRPRADTGDGAAGLGSGGGGAGGGSESLVAAAAAVEAAGELRRLGPRLIRTNPSPGPTPVQPPNLDSNADHDRQGVDLASGLDPDSAPKPDGLDAWELRFTADADWNWDLDLVGCSDPDDWDADLPQVVGELVAWSSALARMGDLEGAVRLQWRIAALHRAREAAGCCAPLDIELPWGKYKMSDAYEQGHMLFGVAGAAELAAEMLAKRQAATSNATTTSSPTAASVASNSGVDLAAAARPATALPTAPSGSPMRGRTPSRRTRVASGGGHPQQQQHQHQHQQPVEVNAEDAVQATDRKGAQRPLSAERSGATRDGAAAAASAAVNLAPACLAAAGSAEAKREAKRQTGLQEGTEASAEAKAAGLQAGPRPAAGASVAASAPEAAGLQTTRHEPAEARSSAEGSGSQAEAAGKVEAASKAEVAGNAKAAVSAEAVVRVEAAAARGTNGAAEEGGEEEAGEEEAEADLATGVVQSHSSHSSRSSQSSLRWEGLVRDTAPEARAGSEEGEAEAEGEEAGGKAVAHAAAADQVAAAMGTAAVAAAAAAGGGGATAAAVESRELQKRASGKPQSAGGNGSPAAASSPARTAPAPPSRQASLAHSAPATPVSTHRTDDELSPSALPRPSTTAPKRAPTPPSPLPDPTPSPPPSIPTPATASPSTALTSTPPGPTDRALLKPTSLRASVPAFSSAARQALLAPALSASQTWEPLVGASTSPFRPSVRASEPGEGARAWGSPGALPPLPVNLTLDSALQPRRPAFASPASPGPLSAGAGYGPGAGPGSLDASVRPLATISSPGGRLAAMLPGPSSPSHAAAAAAAASRAAAGSGTPGLGPRGSVGLTGVSLRSMAQALAGANGGATAGGGGGISSGSAGGPWAATSQAQAPVGPIALPPLPSAANPPPAPSSPQPPQPQPPSAPLASTSFKLSSTGPVSSLPHPQPQPFMSLRKLRIPPPVPPNAASGPLPPLRSPSLAHSPSIGHGQGQSQSQGQGQGHQTLAFSPSLGHGSTASGLAAGPALAHSPSAGHPGPPRPSRAPSMEGFASLRPRPSRKALRVGATSVSGAFTTPVPPPLVPSRASAAGAGANGSGFGYGYGYNLTGSASANSTPRAARSYSSPGVAFGEEGPEPGAAPRVGFAELNARALEARAREDWPRVCELGRQMLEVQQQTHGLLSSEAADAGVALAKALMAAGRRPEAEAELRRALGLQEALLGGSHPALGYTLKQLSLLVEDPAEAEQLNRRAAAVAS</sequence>
<feature type="region of interest" description="Disordered" evidence="1">
    <location>
        <begin position="1664"/>
        <end position="1691"/>
    </location>
</feature>
<feature type="compositionally biased region" description="Low complexity" evidence="1">
    <location>
        <begin position="1426"/>
        <end position="1439"/>
    </location>
</feature>
<feature type="compositionally biased region" description="Pro residues" evidence="1">
    <location>
        <begin position="626"/>
        <end position="640"/>
    </location>
</feature>
<feature type="compositionally biased region" description="Low complexity" evidence="1">
    <location>
        <begin position="1225"/>
        <end position="1237"/>
    </location>
</feature>
<feature type="region of interest" description="Disordered" evidence="1">
    <location>
        <begin position="210"/>
        <end position="253"/>
    </location>
</feature>